<geneLocation type="plasmid" evidence="4">
    <name>pfdu301a</name>
</geneLocation>
<gene>
    <name evidence="3" type="ORF">FDZ14_28030</name>
</gene>
<dbReference type="Pfam" id="PF01909">
    <property type="entry name" value="NTP_transf_2"/>
    <property type="match status" value="1"/>
</dbReference>
<dbReference type="InterPro" id="IPR043519">
    <property type="entry name" value="NT_sf"/>
</dbReference>
<dbReference type="SUPFAM" id="SSF81301">
    <property type="entry name" value="Nucleotidyltransferase"/>
    <property type="match status" value="1"/>
</dbReference>
<feature type="coiled-coil region" evidence="1">
    <location>
        <begin position="397"/>
        <end position="424"/>
    </location>
</feature>
<dbReference type="CDD" id="cd05403">
    <property type="entry name" value="NT_KNTase_like"/>
    <property type="match status" value="1"/>
</dbReference>
<reference evidence="3 4" key="1">
    <citation type="submission" date="2019-10" db="EMBL/GenBank/DDBJ databases">
        <title>Complete genome sequences for adaption low water activity.</title>
        <authorList>
            <person name="Zhao L."/>
            <person name="Zhong J."/>
        </authorList>
    </citation>
    <scope>NUCLEOTIDE SEQUENCE [LARGE SCALE GENOMIC DNA]</scope>
    <source>
        <strain evidence="3 4">FDU301</strain>
        <plasmid evidence="4">pfdu301a</plasmid>
    </source>
</reference>
<sequence>MEHLLKRVEKNRHLEEWIDYVPHSWRKTTVELEMILAYGYDEKLGNELKSEPFYLMSRESLKEELTESSLLQFNEKFFKEKKRTVISEIVYETLAYLYEKLSSEYAVEVRKKIKGYTNKTIAPLYIESKKIAIVADDFNNMEEIMELLHNKENTVYYVTYDIENNIYIIKITPSSKLQTDLENLYSYLDYKMVEAKKKVSTIKLKRMINEYLAINDKKTSIDYYLSLGEQKQKILTDFMTPRRDLDVMSFIESVEKEIEDFAPLIPQMDLLLQAYVLTGEYKEKYGVSFKVRYVDYKLMLGELNKRYRDVTKWIEKITVMVQEEIGIEERYPNKESLHYKAAIEAAEKLSELWFVNEVILFGSVAKGLEKEDSNIDIAYNFGFDLADIPQARQRIFSKTILEKLEQVEEKYEKLMDAYPIYEESIGLFGKQNEKKKIFNVLALPFQNKTMLKSFKKKGYWHNSIRLFAREAFEFQLNDIKEMIAYNEIDYVVAPLYPNYLYIGRVMNETKDNTYIKYYKWVNWEIENGLTEKLVGVHKINKEENYNRWYDPENLFEFTEKEEYEYFKRYEFEYGLSYYQASFPPGGKKDFRNEITREYDEGGIREVKLNNITVEV</sequence>
<feature type="domain" description="Polymerase nucleotidyl transferase" evidence="2">
    <location>
        <begin position="344"/>
        <end position="394"/>
    </location>
</feature>
<accession>A0A6M6E2R6</accession>
<evidence type="ECO:0000256" key="1">
    <source>
        <dbReference type="SAM" id="Coils"/>
    </source>
</evidence>
<dbReference type="EMBL" id="CP045273">
    <property type="protein sequence ID" value="QJX79954.1"/>
    <property type="molecule type" value="Genomic_DNA"/>
</dbReference>
<dbReference type="GO" id="GO:0016779">
    <property type="term" value="F:nucleotidyltransferase activity"/>
    <property type="evidence" value="ECO:0007669"/>
    <property type="project" value="InterPro"/>
</dbReference>
<organism evidence="3 4">
    <name type="scientific">Priestia megaterium</name>
    <name type="common">Bacillus megaterium</name>
    <dbReference type="NCBI Taxonomy" id="1404"/>
    <lineage>
        <taxon>Bacteria</taxon>
        <taxon>Bacillati</taxon>
        <taxon>Bacillota</taxon>
        <taxon>Bacilli</taxon>
        <taxon>Bacillales</taxon>
        <taxon>Bacillaceae</taxon>
        <taxon>Priestia</taxon>
    </lineage>
</organism>
<evidence type="ECO:0000313" key="4">
    <source>
        <dbReference type="Proteomes" id="UP000501076"/>
    </source>
</evidence>
<evidence type="ECO:0000259" key="2">
    <source>
        <dbReference type="Pfam" id="PF01909"/>
    </source>
</evidence>
<dbReference type="InterPro" id="IPR002934">
    <property type="entry name" value="Polymerase_NTP_transf_dom"/>
</dbReference>
<dbReference type="Proteomes" id="UP000501076">
    <property type="component" value="Plasmid pFDU301A"/>
</dbReference>
<keyword evidence="3" id="KW-0614">Plasmid</keyword>
<evidence type="ECO:0000313" key="3">
    <source>
        <dbReference type="EMBL" id="QJX79954.1"/>
    </source>
</evidence>
<protein>
    <recommendedName>
        <fullName evidence="2">Polymerase nucleotidyl transferase domain-containing protein</fullName>
    </recommendedName>
</protein>
<dbReference type="AlphaFoldDB" id="A0A6M6E2R6"/>
<proteinExistence type="predicted"/>
<dbReference type="Gene3D" id="3.30.460.10">
    <property type="entry name" value="Beta Polymerase, domain 2"/>
    <property type="match status" value="1"/>
</dbReference>
<keyword evidence="1" id="KW-0175">Coiled coil</keyword>
<name>A0A6M6E2R6_PRIMG</name>
<dbReference type="RefSeq" id="WP_171777936.1">
    <property type="nucleotide sequence ID" value="NZ_CP045273.1"/>
</dbReference>